<keyword evidence="2" id="KW-0812">Transmembrane</keyword>
<dbReference type="Gene3D" id="3.80.10.10">
    <property type="entry name" value="Ribonuclease Inhibitor"/>
    <property type="match status" value="1"/>
</dbReference>
<dbReference type="OrthoDB" id="271345at2"/>
<feature type="region of interest" description="Disordered" evidence="1">
    <location>
        <begin position="1"/>
        <end position="20"/>
    </location>
</feature>
<sequence>MPRPSEIDDETPVEETPTTEGLLGLPPLAIRLAAFGVVFASLGVSWLGCGIYRGRLEQAIVRQVEAAGGHVIRDYQINIKENPLRFEPKLLAVAEPPWLDQLLGVPFQSRIVCAHAGFEGFQPTLVKQIARLRHLQQLGLWNTELDASALESIARMPALREIELHWPWLTPQELEFLGRSETIESIQLHNNCATDALVAEVVHFPGLKKIMVSGPRVTGRSIAPLAECPQLQSIELRDISGISPEELRPLIDLPDLKTLALKGCGVDANAYPVLAQLPALQSLTILGANYDTNLPAIAPPIHSLEEMRLRYEGSSP</sequence>
<keyword evidence="2" id="KW-1133">Transmembrane helix</keyword>
<evidence type="ECO:0000313" key="3">
    <source>
        <dbReference type="EMBL" id="PQO46280.1"/>
    </source>
</evidence>
<reference evidence="3 4" key="1">
    <citation type="submission" date="2018-02" db="EMBL/GenBank/DDBJ databases">
        <title>Comparative genomes isolates from brazilian mangrove.</title>
        <authorList>
            <person name="Araujo J.E."/>
            <person name="Taketani R.G."/>
            <person name="Silva M.C.P."/>
            <person name="Loureco M.V."/>
            <person name="Andreote F.D."/>
        </authorList>
    </citation>
    <scope>NUCLEOTIDE SEQUENCE [LARGE SCALE GENOMIC DNA]</scope>
    <source>
        <strain evidence="3 4">Nap-Phe MGV</strain>
    </source>
</reference>
<proteinExistence type="predicted"/>
<dbReference type="EMBL" id="PUHZ01000010">
    <property type="protein sequence ID" value="PQO46280.1"/>
    <property type="molecule type" value="Genomic_DNA"/>
</dbReference>
<evidence type="ECO:0000256" key="1">
    <source>
        <dbReference type="SAM" id="MobiDB-lite"/>
    </source>
</evidence>
<keyword evidence="2" id="KW-0472">Membrane</keyword>
<dbReference type="InterPro" id="IPR032675">
    <property type="entry name" value="LRR_dom_sf"/>
</dbReference>
<evidence type="ECO:0008006" key="5">
    <source>
        <dbReference type="Google" id="ProtNLM"/>
    </source>
</evidence>
<gene>
    <name evidence="3" type="ORF">C5Y93_09850</name>
</gene>
<evidence type="ECO:0000313" key="4">
    <source>
        <dbReference type="Proteomes" id="UP000237819"/>
    </source>
</evidence>
<evidence type="ECO:0000256" key="2">
    <source>
        <dbReference type="SAM" id="Phobius"/>
    </source>
</evidence>
<organism evidence="3 4">
    <name type="scientific">Blastopirellula marina</name>
    <dbReference type="NCBI Taxonomy" id="124"/>
    <lineage>
        <taxon>Bacteria</taxon>
        <taxon>Pseudomonadati</taxon>
        <taxon>Planctomycetota</taxon>
        <taxon>Planctomycetia</taxon>
        <taxon>Pirellulales</taxon>
        <taxon>Pirellulaceae</taxon>
        <taxon>Blastopirellula</taxon>
    </lineage>
</organism>
<dbReference type="SUPFAM" id="SSF52047">
    <property type="entry name" value="RNI-like"/>
    <property type="match status" value="1"/>
</dbReference>
<comment type="caution">
    <text evidence="3">The sequence shown here is derived from an EMBL/GenBank/DDBJ whole genome shotgun (WGS) entry which is preliminary data.</text>
</comment>
<protein>
    <recommendedName>
        <fullName evidence="5">Leucine-rich repeat domain-containing protein</fullName>
    </recommendedName>
</protein>
<dbReference type="AlphaFoldDB" id="A0A2S8GPC5"/>
<feature type="transmembrane region" description="Helical" evidence="2">
    <location>
        <begin position="28"/>
        <end position="52"/>
    </location>
</feature>
<accession>A0A2S8GPC5</accession>
<name>A0A2S8GPC5_9BACT</name>
<dbReference type="Proteomes" id="UP000237819">
    <property type="component" value="Unassembled WGS sequence"/>
</dbReference>
<dbReference type="RefSeq" id="WP_105335252.1">
    <property type="nucleotide sequence ID" value="NZ_PUHZ01000010.1"/>
</dbReference>